<reference evidence="5 6" key="1">
    <citation type="journal article" date="2016" name="Nat. Commun.">
        <title>Thousands of microbial genomes shed light on interconnected biogeochemical processes in an aquifer system.</title>
        <authorList>
            <person name="Anantharaman K."/>
            <person name="Brown C.T."/>
            <person name="Hug L.A."/>
            <person name="Sharon I."/>
            <person name="Castelle C.J."/>
            <person name="Probst A.J."/>
            <person name="Thomas B.C."/>
            <person name="Singh A."/>
            <person name="Wilkins M.J."/>
            <person name="Karaoz U."/>
            <person name="Brodie E.L."/>
            <person name="Williams K.H."/>
            <person name="Hubbard S.S."/>
            <person name="Banfield J.F."/>
        </authorList>
    </citation>
    <scope>NUCLEOTIDE SEQUENCE [LARGE SCALE GENOMIC DNA]</scope>
</reference>
<evidence type="ECO:0008006" key="7">
    <source>
        <dbReference type="Google" id="ProtNLM"/>
    </source>
</evidence>
<name>A0A1G2CTT0_9BACT</name>
<evidence type="ECO:0000313" key="5">
    <source>
        <dbReference type="EMBL" id="OGZ04622.1"/>
    </source>
</evidence>
<dbReference type="EMBL" id="MHLG01000001">
    <property type="protein sequence ID" value="OGZ04622.1"/>
    <property type="molecule type" value="Genomic_DNA"/>
</dbReference>
<comment type="similarity">
    <text evidence="1 4">Belongs to the bacterial solute-binding protein 9 family.</text>
</comment>
<dbReference type="PANTHER" id="PTHR42953">
    <property type="entry name" value="HIGH-AFFINITY ZINC UPTAKE SYSTEM PROTEIN ZNUA-RELATED"/>
    <property type="match status" value="1"/>
</dbReference>
<dbReference type="GO" id="GO:0046872">
    <property type="term" value="F:metal ion binding"/>
    <property type="evidence" value="ECO:0007669"/>
    <property type="project" value="InterPro"/>
</dbReference>
<proteinExistence type="inferred from homology"/>
<dbReference type="GO" id="GO:0030001">
    <property type="term" value="P:metal ion transport"/>
    <property type="evidence" value="ECO:0007669"/>
    <property type="project" value="InterPro"/>
</dbReference>
<dbReference type="InterPro" id="IPR006128">
    <property type="entry name" value="Lipoprotein_PsaA-like"/>
</dbReference>
<dbReference type="Gene3D" id="3.40.50.1980">
    <property type="entry name" value="Nitrogenase molybdenum iron protein domain"/>
    <property type="match status" value="2"/>
</dbReference>
<organism evidence="5 6">
    <name type="scientific">Candidatus Liptonbacteria bacterium RIFOXYD1_FULL_36_11</name>
    <dbReference type="NCBI Taxonomy" id="1798656"/>
    <lineage>
        <taxon>Bacteria</taxon>
        <taxon>Candidatus Liptoniibacteriota</taxon>
    </lineage>
</organism>
<dbReference type="STRING" id="1798656.A2604_00330"/>
<sequence>MFGAVLLAAVFAVAIIFYRRDKKVGDMETSKIKVVTTLFPLYDIARNIGGEKAEVALLLPPGMEAHSFEPRPSDIIRINEADVFVYTGKFMEPWAEDIINGAVNKNLVTVDVSRGVKMIAGVFHDSDELVGSLDSHIWLDFDNARKMAENIKEVFIAKDTENTLFYERAAADYEGRLSEFDLKYFEAFSNCENKEIIYGGHYAFGYMANRYGLKYSAAQGISPDSEPTASDLISLIDQIKKNNVKYIFYEELSSPKIAEMIAGETNTKMLLLNAAHNLTKDQFEKNVSFFDILENNLENLKVGLGCW</sequence>
<dbReference type="SUPFAM" id="SSF53807">
    <property type="entry name" value="Helical backbone' metal receptor"/>
    <property type="match status" value="1"/>
</dbReference>
<dbReference type="InterPro" id="IPR006127">
    <property type="entry name" value="ZnuA-like"/>
</dbReference>
<keyword evidence="2 4" id="KW-0813">Transport</keyword>
<dbReference type="PRINTS" id="PR00691">
    <property type="entry name" value="ADHESINB"/>
</dbReference>
<protein>
    <recommendedName>
        <fullName evidence="7">Zinc-binding protein</fullName>
    </recommendedName>
</protein>
<dbReference type="GO" id="GO:0007155">
    <property type="term" value="P:cell adhesion"/>
    <property type="evidence" value="ECO:0007669"/>
    <property type="project" value="InterPro"/>
</dbReference>
<evidence type="ECO:0000256" key="2">
    <source>
        <dbReference type="ARBA" id="ARBA00022448"/>
    </source>
</evidence>
<dbReference type="AlphaFoldDB" id="A0A1G2CTT0"/>
<accession>A0A1G2CTT0</accession>
<dbReference type="InterPro" id="IPR050492">
    <property type="entry name" value="Bact_metal-bind_prot9"/>
</dbReference>
<gene>
    <name evidence="5" type="ORF">A2604_00330</name>
</gene>
<evidence type="ECO:0000256" key="3">
    <source>
        <dbReference type="ARBA" id="ARBA00022729"/>
    </source>
</evidence>
<dbReference type="Pfam" id="PF01297">
    <property type="entry name" value="ZnuA"/>
    <property type="match status" value="1"/>
</dbReference>
<comment type="caution">
    <text evidence="5">The sequence shown here is derived from an EMBL/GenBank/DDBJ whole genome shotgun (WGS) entry which is preliminary data.</text>
</comment>
<keyword evidence="3" id="KW-0732">Signal</keyword>
<dbReference type="PANTHER" id="PTHR42953:SF3">
    <property type="entry name" value="HIGH-AFFINITY ZINC UPTAKE SYSTEM PROTEIN ZNUA"/>
    <property type="match status" value="1"/>
</dbReference>
<evidence type="ECO:0000256" key="1">
    <source>
        <dbReference type="ARBA" id="ARBA00011028"/>
    </source>
</evidence>
<evidence type="ECO:0000256" key="4">
    <source>
        <dbReference type="RuleBase" id="RU003512"/>
    </source>
</evidence>
<dbReference type="InterPro" id="IPR006129">
    <property type="entry name" value="AdhesinB"/>
</dbReference>
<dbReference type="PRINTS" id="PR00690">
    <property type="entry name" value="ADHESNFAMILY"/>
</dbReference>
<evidence type="ECO:0000313" key="6">
    <source>
        <dbReference type="Proteomes" id="UP000177587"/>
    </source>
</evidence>
<dbReference type="Proteomes" id="UP000177587">
    <property type="component" value="Unassembled WGS sequence"/>
</dbReference>